<gene>
    <name evidence="2" type="ORF">V7S43_002273</name>
</gene>
<protein>
    <submittedName>
        <fullName evidence="2">Uncharacterized protein</fullName>
    </submittedName>
</protein>
<dbReference type="EMBL" id="JBIMZQ010000003">
    <property type="protein sequence ID" value="KAL3672976.1"/>
    <property type="molecule type" value="Genomic_DNA"/>
</dbReference>
<proteinExistence type="predicted"/>
<reference evidence="2 3" key="1">
    <citation type="submission" date="2024-09" db="EMBL/GenBank/DDBJ databases">
        <title>Genome sequencing and assembly of Phytophthora oleae, isolate VK10A, causative agent of rot of olive drupes.</title>
        <authorList>
            <person name="Conti Taguali S."/>
            <person name="Riolo M."/>
            <person name="La Spada F."/>
            <person name="Cacciola S.O."/>
            <person name="Dionisio G."/>
        </authorList>
    </citation>
    <scope>NUCLEOTIDE SEQUENCE [LARGE SCALE GENOMIC DNA]</scope>
    <source>
        <strain evidence="2 3">VK10A</strain>
    </source>
</reference>
<evidence type="ECO:0000313" key="3">
    <source>
        <dbReference type="Proteomes" id="UP001632037"/>
    </source>
</evidence>
<keyword evidence="3" id="KW-1185">Reference proteome</keyword>
<comment type="caution">
    <text evidence="2">The sequence shown here is derived from an EMBL/GenBank/DDBJ whole genome shotgun (WGS) entry which is preliminary data.</text>
</comment>
<sequence>MGGGETWTATSARRVSDPPPLRANKRVTSKLRSDAALAEARKGKKKAVKRGSPAPTAAGTAKPAAWSAARGSEWESEEKAPPRATKKAKKVPATSALETRAANREEGFDLAEFMASFKLGTASTTPPFAEAAVSATFPPAVP</sequence>
<organism evidence="2 3">
    <name type="scientific">Phytophthora oleae</name>
    <dbReference type="NCBI Taxonomy" id="2107226"/>
    <lineage>
        <taxon>Eukaryota</taxon>
        <taxon>Sar</taxon>
        <taxon>Stramenopiles</taxon>
        <taxon>Oomycota</taxon>
        <taxon>Peronosporomycetes</taxon>
        <taxon>Peronosporales</taxon>
        <taxon>Peronosporaceae</taxon>
        <taxon>Phytophthora</taxon>
    </lineage>
</organism>
<accession>A0ABD3G326</accession>
<feature type="compositionally biased region" description="Low complexity" evidence="1">
    <location>
        <begin position="50"/>
        <end position="69"/>
    </location>
</feature>
<feature type="region of interest" description="Disordered" evidence="1">
    <location>
        <begin position="1"/>
        <end position="95"/>
    </location>
</feature>
<evidence type="ECO:0000313" key="2">
    <source>
        <dbReference type="EMBL" id="KAL3672976.1"/>
    </source>
</evidence>
<dbReference type="AlphaFoldDB" id="A0ABD3G326"/>
<evidence type="ECO:0000256" key="1">
    <source>
        <dbReference type="SAM" id="MobiDB-lite"/>
    </source>
</evidence>
<dbReference type="Proteomes" id="UP001632037">
    <property type="component" value="Unassembled WGS sequence"/>
</dbReference>
<name>A0ABD3G326_9STRA</name>